<organism evidence="7 8">
    <name type="scientific">Streptomyces finlayi</name>
    <dbReference type="NCBI Taxonomy" id="67296"/>
    <lineage>
        <taxon>Bacteria</taxon>
        <taxon>Bacillati</taxon>
        <taxon>Actinomycetota</taxon>
        <taxon>Actinomycetes</taxon>
        <taxon>Kitasatosporales</taxon>
        <taxon>Streptomycetaceae</taxon>
        <taxon>Streptomyces</taxon>
    </lineage>
</organism>
<dbReference type="AlphaFoldDB" id="A0A919CCE9"/>
<accession>A0A919CCE9</accession>
<dbReference type="Gene3D" id="1.10.443.10">
    <property type="entry name" value="Intergrase catalytic core"/>
    <property type="match status" value="1"/>
</dbReference>
<dbReference type="GO" id="GO:0006310">
    <property type="term" value="P:DNA recombination"/>
    <property type="evidence" value="ECO:0007669"/>
    <property type="project" value="UniProtKB-KW"/>
</dbReference>
<dbReference type="EMBL" id="BMVC01000010">
    <property type="protein sequence ID" value="GHD03441.1"/>
    <property type="molecule type" value="Genomic_DNA"/>
</dbReference>
<reference evidence="7" key="1">
    <citation type="journal article" date="2014" name="Int. J. Syst. Evol. Microbiol.">
        <title>Complete genome sequence of Corynebacterium casei LMG S-19264T (=DSM 44701T), isolated from a smear-ripened cheese.</title>
        <authorList>
            <consortium name="US DOE Joint Genome Institute (JGI-PGF)"/>
            <person name="Walter F."/>
            <person name="Albersmeier A."/>
            <person name="Kalinowski J."/>
            <person name="Ruckert C."/>
        </authorList>
    </citation>
    <scope>NUCLEOTIDE SEQUENCE</scope>
    <source>
        <strain evidence="7">JCM 4637</strain>
    </source>
</reference>
<evidence type="ECO:0000313" key="7">
    <source>
        <dbReference type="EMBL" id="GHD03441.1"/>
    </source>
</evidence>
<dbReference type="InterPro" id="IPR002104">
    <property type="entry name" value="Integrase_catalytic"/>
</dbReference>
<evidence type="ECO:0000256" key="3">
    <source>
        <dbReference type="ARBA" id="ARBA00023172"/>
    </source>
</evidence>
<dbReference type="InterPro" id="IPR013762">
    <property type="entry name" value="Integrase-like_cat_sf"/>
</dbReference>
<dbReference type="GO" id="GO:0015074">
    <property type="term" value="P:DNA integration"/>
    <property type="evidence" value="ECO:0007669"/>
    <property type="project" value="InterPro"/>
</dbReference>
<dbReference type="Gene3D" id="1.10.150.130">
    <property type="match status" value="1"/>
</dbReference>
<evidence type="ECO:0000256" key="4">
    <source>
        <dbReference type="PROSITE-ProRule" id="PRU01248"/>
    </source>
</evidence>
<reference evidence="7" key="2">
    <citation type="submission" date="2020-09" db="EMBL/GenBank/DDBJ databases">
        <authorList>
            <person name="Sun Q."/>
            <person name="Ohkuma M."/>
        </authorList>
    </citation>
    <scope>NUCLEOTIDE SEQUENCE</scope>
    <source>
        <strain evidence="7">JCM 4637</strain>
    </source>
</reference>
<evidence type="ECO:0000259" key="5">
    <source>
        <dbReference type="PROSITE" id="PS51898"/>
    </source>
</evidence>
<dbReference type="InterPro" id="IPR011010">
    <property type="entry name" value="DNA_brk_join_enz"/>
</dbReference>
<dbReference type="PROSITE" id="PS51898">
    <property type="entry name" value="TYR_RECOMBINASE"/>
    <property type="match status" value="1"/>
</dbReference>
<dbReference type="CDD" id="cd00397">
    <property type="entry name" value="DNA_BRE_C"/>
    <property type="match status" value="1"/>
</dbReference>
<sequence>MAAQRNVTGHPAIQRWINARLEAGHGEDAVKGWARCVNAMSVRLMVEPADLPVDAVRQHFAGRTAAPTTIRNYTKALQGWLAYCANGLGERRRTGLPMNMDDPDLLAWAVFLDADGMSQNTVNGYTRCANRVVKHSGKPARELTASDVTQFFTDAQARSRAQGKKGVTRSYRAALMTAVRSFAKWKGMEDPTKGMKSRGSDSVRHVPIHREDLKTLLFRAEQEAESENDQTAAMARTMRAMLLLMSGAGLRISETLRVSPHHLRHEGMEWSLRLVDSKGRQDLPDVWQPVPEAVAYYLRANFEPYETIAPYADWNGNKASLAFCGWTLKHGVVTSAHKLRAFYATDLYRRRQDIVWVQTMMRHKKIETTRGYIHHVTSVEHRTTMNDLMNDLITPRHDQNIIPLRRPAAEPLRPAAEA</sequence>
<protein>
    <recommendedName>
        <fullName evidence="9">Tyrosine-type recombinase/integrase</fullName>
    </recommendedName>
</protein>
<keyword evidence="2 4" id="KW-0238">DNA-binding</keyword>
<evidence type="ECO:0008006" key="9">
    <source>
        <dbReference type="Google" id="ProtNLM"/>
    </source>
</evidence>
<evidence type="ECO:0000256" key="1">
    <source>
        <dbReference type="ARBA" id="ARBA00008857"/>
    </source>
</evidence>
<dbReference type="SUPFAM" id="SSF56349">
    <property type="entry name" value="DNA breaking-rejoining enzymes"/>
    <property type="match status" value="1"/>
</dbReference>
<gene>
    <name evidence="7" type="ORF">GCM10010334_51200</name>
</gene>
<feature type="domain" description="Tyr recombinase" evidence="5">
    <location>
        <begin position="203"/>
        <end position="386"/>
    </location>
</feature>
<proteinExistence type="inferred from homology"/>
<dbReference type="PANTHER" id="PTHR30349:SF41">
    <property type="entry name" value="INTEGRASE_RECOMBINASE PROTEIN MJ0367-RELATED"/>
    <property type="match status" value="1"/>
</dbReference>
<dbReference type="InterPro" id="IPR050090">
    <property type="entry name" value="Tyrosine_recombinase_XerCD"/>
</dbReference>
<dbReference type="InterPro" id="IPR010998">
    <property type="entry name" value="Integrase_recombinase_N"/>
</dbReference>
<evidence type="ECO:0000259" key="6">
    <source>
        <dbReference type="PROSITE" id="PS51900"/>
    </source>
</evidence>
<keyword evidence="3" id="KW-0233">DNA recombination</keyword>
<dbReference type="Pfam" id="PF00589">
    <property type="entry name" value="Phage_integrase"/>
    <property type="match status" value="1"/>
</dbReference>
<comment type="caution">
    <text evidence="7">The sequence shown here is derived from an EMBL/GenBank/DDBJ whole genome shotgun (WGS) entry which is preliminary data.</text>
</comment>
<name>A0A919CCE9_9ACTN</name>
<dbReference type="Proteomes" id="UP000638353">
    <property type="component" value="Unassembled WGS sequence"/>
</dbReference>
<comment type="similarity">
    <text evidence="1">Belongs to the 'phage' integrase family.</text>
</comment>
<dbReference type="InterPro" id="IPR044068">
    <property type="entry name" value="CB"/>
</dbReference>
<evidence type="ECO:0000256" key="2">
    <source>
        <dbReference type="ARBA" id="ARBA00023125"/>
    </source>
</evidence>
<feature type="domain" description="Core-binding (CB)" evidence="6">
    <location>
        <begin position="99"/>
        <end position="187"/>
    </location>
</feature>
<evidence type="ECO:0000313" key="8">
    <source>
        <dbReference type="Proteomes" id="UP000638353"/>
    </source>
</evidence>
<dbReference type="GO" id="GO:0003677">
    <property type="term" value="F:DNA binding"/>
    <property type="evidence" value="ECO:0007669"/>
    <property type="project" value="UniProtKB-UniRule"/>
</dbReference>
<dbReference type="PANTHER" id="PTHR30349">
    <property type="entry name" value="PHAGE INTEGRASE-RELATED"/>
    <property type="match status" value="1"/>
</dbReference>
<dbReference type="PROSITE" id="PS51900">
    <property type="entry name" value="CB"/>
    <property type="match status" value="1"/>
</dbReference>